<feature type="compositionally biased region" description="Low complexity" evidence="1">
    <location>
        <begin position="99"/>
        <end position="110"/>
    </location>
</feature>
<name>A0A8R1TZF4_ONCVO</name>
<feature type="compositionally biased region" description="Basic and acidic residues" evidence="1">
    <location>
        <begin position="120"/>
        <end position="130"/>
    </location>
</feature>
<dbReference type="Proteomes" id="UP000024404">
    <property type="component" value="Unassembled WGS sequence"/>
</dbReference>
<keyword evidence="3" id="KW-1185">Reference proteome</keyword>
<evidence type="ECO:0000313" key="2">
    <source>
        <dbReference type="EnsemblMetazoa" id="OVOC7919.1"/>
    </source>
</evidence>
<protein>
    <submittedName>
        <fullName evidence="2">Uncharacterized protein</fullName>
    </submittedName>
</protein>
<feature type="compositionally biased region" description="Basic and acidic residues" evidence="1">
    <location>
        <begin position="161"/>
        <end position="182"/>
    </location>
</feature>
<dbReference type="AlphaFoldDB" id="A0A8R1TZF4"/>
<feature type="compositionally biased region" description="Basic and acidic residues" evidence="1">
    <location>
        <begin position="139"/>
        <end position="154"/>
    </location>
</feature>
<feature type="compositionally biased region" description="Basic and acidic residues" evidence="1">
    <location>
        <begin position="201"/>
        <end position="210"/>
    </location>
</feature>
<reference evidence="3" key="1">
    <citation type="submission" date="2013-10" db="EMBL/GenBank/DDBJ databases">
        <title>Genome sequencing of Onchocerca volvulus.</title>
        <authorList>
            <person name="Cotton J."/>
            <person name="Tsai J."/>
            <person name="Stanley E."/>
            <person name="Tracey A."/>
            <person name="Holroyd N."/>
            <person name="Lustigman S."/>
            <person name="Berriman M."/>
        </authorList>
    </citation>
    <scope>NUCLEOTIDE SEQUENCE</scope>
</reference>
<evidence type="ECO:0000313" key="3">
    <source>
        <dbReference type="Proteomes" id="UP000024404"/>
    </source>
</evidence>
<dbReference type="EMBL" id="CMVM020000236">
    <property type="status" value="NOT_ANNOTATED_CDS"/>
    <property type="molecule type" value="Genomic_DNA"/>
</dbReference>
<dbReference type="EnsemblMetazoa" id="OVOC7919.1">
    <property type="protein sequence ID" value="OVOC7919.1"/>
    <property type="gene ID" value="WBGene00244728"/>
</dbReference>
<feature type="compositionally biased region" description="Basic and acidic residues" evidence="1">
    <location>
        <begin position="284"/>
        <end position="298"/>
    </location>
</feature>
<feature type="region of interest" description="Disordered" evidence="1">
    <location>
        <begin position="86"/>
        <end position="210"/>
    </location>
</feature>
<proteinExistence type="predicted"/>
<accession>A0A8R1TZF4</accession>
<organism evidence="2 3">
    <name type="scientific">Onchocerca volvulus</name>
    <dbReference type="NCBI Taxonomy" id="6282"/>
    <lineage>
        <taxon>Eukaryota</taxon>
        <taxon>Metazoa</taxon>
        <taxon>Ecdysozoa</taxon>
        <taxon>Nematoda</taxon>
        <taxon>Chromadorea</taxon>
        <taxon>Rhabditida</taxon>
        <taxon>Spirurina</taxon>
        <taxon>Spiruromorpha</taxon>
        <taxon>Filarioidea</taxon>
        <taxon>Onchocercidae</taxon>
        <taxon>Onchocerca</taxon>
    </lineage>
</organism>
<feature type="region of interest" description="Disordered" evidence="1">
    <location>
        <begin position="271"/>
        <end position="304"/>
    </location>
</feature>
<sequence length="317" mass="36409">FNSTSDNSIQFSSVRQFNGKRRQSQTKSTTCDYIVANKQSKKERTSKLRNIELGKVVDIYNPYYNYFNERYKPHLYRRIGKGKRKMKPLPVLQPKRATSESTSGSGSVEKILTKKKSSKEKKTSTKGETKKKIKKNKLDKKSKQKEKSDEEKITAVKMLSKTKEEERKTKEYDKDHEKKFDEETITAIEILSTTEEEEEEERKMKGDKSYKGKMPISEIAATSASISALADSIKVIQSLSASLPSPSKPLVETVQGNNNIPERITFLTIYETEKERDDGENEDDQKLEVVEEESKQKDSDDEMTYFPIRSARGIRIA</sequence>
<evidence type="ECO:0000256" key="1">
    <source>
        <dbReference type="SAM" id="MobiDB-lite"/>
    </source>
</evidence>
<dbReference type="OMA" id="NENYETH"/>
<reference evidence="2" key="2">
    <citation type="submission" date="2022-06" db="UniProtKB">
        <authorList>
            <consortium name="EnsemblMetazoa"/>
        </authorList>
    </citation>
    <scope>IDENTIFICATION</scope>
</reference>